<organism evidence="1">
    <name type="scientific">marine sediment metagenome</name>
    <dbReference type="NCBI Taxonomy" id="412755"/>
    <lineage>
        <taxon>unclassified sequences</taxon>
        <taxon>metagenomes</taxon>
        <taxon>ecological metagenomes</taxon>
    </lineage>
</organism>
<gene>
    <name evidence="1" type="ORF">S01H4_27192</name>
</gene>
<accession>X1C847</accession>
<proteinExistence type="predicted"/>
<name>X1C847_9ZZZZ</name>
<dbReference type="AlphaFoldDB" id="X1C847"/>
<protein>
    <submittedName>
        <fullName evidence="1">Uncharacterized protein</fullName>
    </submittedName>
</protein>
<reference evidence="1" key="1">
    <citation type="journal article" date="2014" name="Front. Microbiol.">
        <title>High frequency of phylogenetically diverse reductive dehalogenase-homologous genes in deep subseafloor sedimentary metagenomes.</title>
        <authorList>
            <person name="Kawai M."/>
            <person name="Futagami T."/>
            <person name="Toyoda A."/>
            <person name="Takaki Y."/>
            <person name="Nishi S."/>
            <person name="Hori S."/>
            <person name="Arai W."/>
            <person name="Tsubouchi T."/>
            <person name="Morono Y."/>
            <person name="Uchiyama I."/>
            <person name="Ito T."/>
            <person name="Fujiyama A."/>
            <person name="Inagaki F."/>
            <person name="Takami H."/>
        </authorList>
    </citation>
    <scope>NUCLEOTIDE SEQUENCE</scope>
    <source>
        <strain evidence="1">Expedition CK06-06</strain>
    </source>
</reference>
<comment type="caution">
    <text evidence="1">The sequence shown here is derived from an EMBL/GenBank/DDBJ whole genome shotgun (WGS) entry which is preliminary data.</text>
</comment>
<evidence type="ECO:0000313" key="1">
    <source>
        <dbReference type="EMBL" id="GAG89447.1"/>
    </source>
</evidence>
<dbReference type="EMBL" id="BART01013237">
    <property type="protein sequence ID" value="GAG89447.1"/>
    <property type="molecule type" value="Genomic_DNA"/>
</dbReference>
<sequence>MQAIKTGLIETFLVAGAAIESPGTVVSNPAFFAIIFSAKVWGIDSPYQL</sequence>